<evidence type="ECO:0000256" key="2">
    <source>
        <dbReference type="ARBA" id="ARBA00022448"/>
    </source>
</evidence>
<dbReference type="InterPro" id="IPR052156">
    <property type="entry name" value="BCAA_Transport_ATP-bd_LivF"/>
</dbReference>
<dbReference type="GO" id="GO:0005524">
    <property type="term" value="F:ATP binding"/>
    <property type="evidence" value="ECO:0007669"/>
    <property type="project" value="UniProtKB-KW"/>
</dbReference>
<dbReference type="CDD" id="cd03224">
    <property type="entry name" value="ABC_TM1139_LivF_branched"/>
    <property type="match status" value="1"/>
</dbReference>
<dbReference type="AlphaFoldDB" id="A0AAN2CAN9"/>
<keyword evidence="2" id="KW-0813">Transport</keyword>
<dbReference type="GO" id="GO:0016887">
    <property type="term" value="F:ATP hydrolysis activity"/>
    <property type="evidence" value="ECO:0007669"/>
    <property type="project" value="InterPro"/>
</dbReference>
<reference evidence="7 8" key="1">
    <citation type="journal article" date="2022" name="ISME Commun">
        <title>Vulcanimicrobium alpinus gen. nov. sp. nov., the first cultivated representative of the candidate phylum 'Eremiobacterota', is a metabolically versatile aerobic anoxygenic phototroph.</title>
        <authorList>
            <person name="Yabe S."/>
            <person name="Muto K."/>
            <person name="Abe K."/>
            <person name="Yokota A."/>
            <person name="Staudigel H."/>
            <person name="Tebo B.M."/>
        </authorList>
    </citation>
    <scope>NUCLEOTIDE SEQUENCE [LARGE SCALE GENOMIC DNA]</scope>
    <source>
        <strain evidence="7 8">WC8-2</strain>
    </source>
</reference>
<evidence type="ECO:0000259" key="6">
    <source>
        <dbReference type="PROSITE" id="PS50893"/>
    </source>
</evidence>
<comment type="similarity">
    <text evidence="1">Belongs to the ABC transporter superfamily.</text>
</comment>
<dbReference type="InterPro" id="IPR017871">
    <property type="entry name" value="ABC_transporter-like_CS"/>
</dbReference>
<protein>
    <submittedName>
        <fullName evidence="7">ABC transporter ATP-binding protein</fullName>
    </submittedName>
</protein>
<evidence type="ECO:0000313" key="8">
    <source>
        <dbReference type="Proteomes" id="UP001317532"/>
    </source>
</evidence>
<accession>A0AAN2CAN9</accession>
<dbReference type="PROSITE" id="PS50893">
    <property type="entry name" value="ABC_TRANSPORTER_2"/>
    <property type="match status" value="1"/>
</dbReference>
<dbReference type="GO" id="GO:0015807">
    <property type="term" value="P:L-amino acid transport"/>
    <property type="evidence" value="ECO:0007669"/>
    <property type="project" value="TreeGrafter"/>
</dbReference>
<feature type="domain" description="ABC transporter" evidence="6">
    <location>
        <begin position="5"/>
        <end position="237"/>
    </location>
</feature>
<evidence type="ECO:0000256" key="3">
    <source>
        <dbReference type="ARBA" id="ARBA00022741"/>
    </source>
</evidence>
<dbReference type="Proteomes" id="UP001317532">
    <property type="component" value="Chromosome"/>
</dbReference>
<dbReference type="Pfam" id="PF00005">
    <property type="entry name" value="ABC_tran"/>
    <property type="match status" value="1"/>
</dbReference>
<dbReference type="EMBL" id="AP025523">
    <property type="protein sequence ID" value="BDE07875.1"/>
    <property type="molecule type" value="Genomic_DNA"/>
</dbReference>
<sequence length="237" mass="25258">MSEGLEVRGLQVRYGSAAPALDRVDLQVRPGECVTLLGANGSGKSTLFCALSGIVPSSGTIAFDGRDTRRMRPAAIVQLGIAQCAEGRKLFPELSVEKNLRLGAYVRRNRREADASLERVCALFPDVRMKLRAPAGSLSGGQQQMVAIGRALMAKPKLLLLDEPSLGLAPRVVTSMLEAIAQINRDGTMVLIAEQNAYAALAIAQRGYVLAQGRVVLEGSASTLRDNELVKKAFIGA</sequence>
<dbReference type="Gene3D" id="3.40.50.300">
    <property type="entry name" value="P-loop containing nucleotide triphosphate hydrolases"/>
    <property type="match status" value="1"/>
</dbReference>
<name>A0AAN2CAN9_UNVUL</name>
<keyword evidence="4 7" id="KW-0067">ATP-binding</keyword>
<dbReference type="InterPro" id="IPR027417">
    <property type="entry name" value="P-loop_NTPase"/>
</dbReference>
<keyword evidence="8" id="KW-1185">Reference proteome</keyword>
<evidence type="ECO:0000256" key="1">
    <source>
        <dbReference type="ARBA" id="ARBA00005417"/>
    </source>
</evidence>
<dbReference type="PANTHER" id="PTHR43820">
    <property type="entry name" value="HIGH-AFFINITY BRANCHED-CHAIN AMINO ACID TRANSPORT ATP-BINDING PROTEIN LIVF"/>
    <property type="match status" value="1"/>
</dbReference>
<evidence type="ECO:0000313" key="7">
    <source>
        <dbReference type="EMBL" id="BDE07875.1"/>
    </source>
</evidence>
<dbReference type="RefSeq" id="WP_317995439.1">
    <property type="nucleotide sequence ID" value="NZ_AP025523.1"/>
</dbReference>
<dbReference type="InterPro" id="IPR003439">
    <property type="entry name" value="ABC_transporter-like_ATP-bd"/>
</dbReference>
<dbReference type="SUPFAM" id="SSF52540">
    <property type="entry name" value="P-loop containing nucleoside triphosphate hydrolases"/>
    <property type="match status" value="1"/>
</dbReference>
<dbReference type="PANTHER" id="PTHR43820:SF4">
    <property type="entry name" value="HIGH-AFFINITY BRANCHED-CHAIN AMINO ACID TRANSPORT ATP-BINDING PROTEIN LIVF"/>
    <property type="match status" value="1"/>
</dbReference>
<dbReference type="PROSITE" id="PS00211">
    <property type="entry name" value="ABC_TRANSPORTER_1"/>
    <property type="match status" value="1"/>
</dbReference>
<evidence type="ECO:0000256" key="4">
    <source>
        <dbReference type="ARBA" id="ARBA00022840"/>
    </source>
</evidence>
<gene>
    <name evidence="7" type="ORF">WPS_31510</name>
</gene>
<dbReference type="GO" id="GO:0015658">
    <property type="term" value="F:branched-chain amino acid transmembrane transporter activity"/>
    <property type="evidence" value="ECO:0007669"/>
    <property type="project" value="TreeGrafter"/>
</dbReference>
<dbReference type="SMART" id="SM00382">
    <property type="entry name" value="AAA"/>
    <property type="match status" value="1"/>
</dbReference>
<proteinExistence type="inferred from homology"/>
<dbReference type="KEGG" id="vab:WPS_31510"/>
<keyword evidence="5" id="KW-0029">Amino-acid transport</keyword>
<evidence type="ECO:0000256" key="5">
    <source>
        <dbReference type="ARBA" id="ARBA00022970"/>
    </source>
</evidence>
<dbReference type="InterPro" id="IPR003593">
    <property type="entry name" value="AAA+_ATPase"/>
</dbReference>
<keyword evidence="3" id="KW-0547">Nucleotide-binding</keyword>
<organism evidence="7 8">
    <name type="scientific">Vulcanimicrobium alpinum</name>
    <dbReference type="NCBI Taxonomy" id="3016050"/>
    <lineage>
        <taxon>Bacteria</taxon>
        <taxon>Bacillati</taxon>
        <taxon>Vulcanimicrobiota</taxon>
        <taxon>Vulcanimicrobiia</taxon>
        <taxon>Vulcanimicrobiales</taxon>
        <taxon>Vulcanimicrobiaceae</taxon>
        <taxon>Vulcanimicrobium</taxon>
    </lineage>
</organism>